<gene>
    <name evidence="2" type="ORF">ASPCAL07413</name>
</gene>
<sequence length="361" mass="42010">MGQEQSKAARPTTRKATQPTASPSPSAPPNQNRKPTRTDRVNRKVDGALAWPGRDNVDPRAPYSFGKCADPAIESAMDGIQYDIFGAALQRRDDGKKDVINFYHIENDREQTMPRLSTFERCAWVVGVAYNPWRVVDGFSSGVQQQFAHWGVYIRPMAVDKQGPNYQIFGMNFRKEYKGQLILENAWGTPGEQGTGVWKKALTHEEFKQVQEQGLEEVVMYFSFEEFVLNLQLVLWDFVRRRKRSSQGKIDQHRGDAYSLFRGNCQHFARNAIAALKERGWMQKNRLHSRFILNDLETELLEKLFREIRDARPGELEYYMHRMNLQLLTPEILNRTAIWMRQYRTAARMQPDADKRLVKYQ</sequence>
<evidence type="ECO:0000313" key="2">
    <source>
        <dbReference type="EMBL" id="CEL06307.1"/>
    </source>
</evidence>
<dbReference type="Proteomes" id="UP000054771">
    <property type="component" value="Unassembled WGS sequence"/>
</dbReference>
<keyword evidence="3" id="KW-1185">Reference proteome</keyword>
<evidence type="ECO:0000256" key="1">
    <source>
        <dbReference type="SAM" id="MobiDB-lite"/>
    </source>
</evidence>
<feature type="region of interest" description="Disordered" evidence="1">
    <location>
        <begin position="1"/>
        <end position="53"/>
    </location>
</feature>
<dbReference type="AlphaFoldDB" id="A0A0U5G3Y8"/>
<dbReference type="OrthoDB" id="4286962at2759"/>
<accession>A0A0U5G3Y8</accession>
<evidence type="ECO:0008006" key="4">
    <source>
        <dbReference type="Google" id="ProtNLM"/>
    </source>
</evidence>
<feature type="compositionally biased region" description="Basic and acidic residues" evidence="1">
    <location>
        <begin position="36"/>
        <end position="46"/>
    </location>
</feature>
<name>A0A0U5G3Y8_ASPCI</name>
<dbReference type="OMA" id="STFERCA"/>
<evidence type="ECO:0000313" key="3">
    <source>
        <dbReference type="Proteomes" id="UP000054771"/>
    </source>
</evidence>
<feature type="compositionally biased region" description="Low complexity" evidence="1">
    <location>
        <begin position="16"/>
        <end position="32"/>
    </location>
</feature>
<organism evidence="2 3">
    <name type="scientific">Aspergillus calidoustus</name>
    <dbReference type="NCBI Taxonomy" id="454130"/>
    <lineage>
        <taxon>Eukaryota</taxon>
        <taxon>Fungi</taxon>
        <taxon>Dikarya</taxon>
        <taxon>Ascomycota</taxon>
        <taxon>Pezizomycotina</taxon>
        <taxon>Eurotiomycetes</taxon>
        <taxon>Eurotiomycetidae</taxon>
        <taxon>Eurotiales</taxon>
        <taxon>Aspergillaceae</taxon>
        <taxon>Aspergillus</taxon>
        <taxon>Aspergillus subgen. Nidulantes</taxon>
    </lineage>
</organism>
<protein>
    <recommendedName>
        <fullName evidence="4">PPPDE domain-containing protein</fullName>
    </recommendedName>
</protein>
<reference evidence="3" key="1">
    <citation type="journal article" date="2016" name="Genome Announc.">
        <title>Draft genome sequences of fungus Aspergillus calidoustus.</title>
        <authorList>
            <person name="Horn F."/>
            <person name="Linde J."/>
            <person name="Mattern D.J."/>
            <person name="Walther G."/>
            <person name="Guthke R."/>
            <person name="Scherlach K."/>
            <person name="Martin K."/>
            <person name="Brakhage A.A."/>
            <person name="Petzke L."/>
            <person name="Valiante V."/>
        </authorList>
    </citation>
    <scope>NUCLEOTIDE SEQUENCE [LARGE SCALE GENOMIC DNA]</scope>
    <source>
        <strain evidence="3">SF006504</strain>
    </source>
</reference>
<dbReference type="EMBL" id="CDMC01000005">
    <property type="protein sequence ID" value="CEL06307.1"/>
    <property type="molecule type" value="Genomic_DNA"/>
</dbReference>
<proteinExistence type="predicted"/>